<keyword evidence="1" id="KW-1133">Transmembrane helix</keyword>
<dbReference type="InterPro" id="IPR004513">
    <property type="entry name" value="FtsX"/>
</dbReference>
<feature type="transmembrane region" description="Helical" evidence="1">
    <location>
        <begin position="235"/>
        <end position="255"/>
    </location>
</feature>
<feature type="transmembrane region" description="Helical" evidence="1">
    <location>
        <begin position="275"/>
        <end position="301"/>
    </location>
</feature>
<keyword evidence="2" id="KW-0131">Cell cycle</keyword>
<accession>A0ABV0CXR6</accession>
<keyword evidence="1" id="KW-0812">Transmembrane</keyword>
<dbReference type="PANTHER" id="PTHR47755">
    <property type="entry name" value="CELL DIVISION PROTEIN FTSX"/>
    <property type="match status" value="1"/>
</dbReference>
<dbReference type="Proteomes" id="UP001484535">
    <property type="component" value="Unassembled WGS sequence"/>
</dbReference>
<feature type="transmembrane region" description="Helical" evidence="1">
    <location>
        <begin position="32"/>
        <end position="51"/>
    </location>
</feature>
<keyword evidence="3" id="KW-1185">Reference proteome</keyword>
<protein>
    <submittedName>
        <fullName evidence="2">Cell division protein</fullName>
    </submittedName>
</protein>
<name>A0ABV0CXR6_9SPHN</name>
<organism evidence="2 3">
    <name type="scientific">Aurantiacibacter flavus</name>
    <dbReference type="NCBI Taxonomy" id="3145232"/>
    <lineage>
        <taxon>Bacteria</taxon>
        <taxon>Pseudomonadati</taxon>
        <taxon>Pseudomonadota</taxon>
        <taxon>Alphaproteobacteria</taxon>
        <taxon>Sphingomonadales</taxon>
        <taxon>Erythrobacteraceae</taxon>
        <taxon>Aurantiacibacter</taxon>
    </lineage>
</organism>
<dbReference type="RefSeq" id="WP_346785096.1">
    <property type="nucleotide sequence ID" value="NZ_JBDLBR010000003.1"/>
</dbReference>
<evidence type="ECO:0000313" key="2">
    <source>
        <dbReference type="EMBL" id="MEN7537653.1"/>
    </source>
</evidence>
<keyword evidence="1" id="KW-0472">Membrane</keyword>
<dbReference type="GO" id="GO:0051301">
    <property type="term" value="P:cell division"/>
    <property type="evidence" value="ECO:0007669"/>
    <property type="project" value="UniProtKB-KW"/>
</dbReference>
<proteinExistence type="predicted"/>
<reference evidence="2 3" key="1">
    <citation type="submission" date="2024-05" db="EMBL/GenBank/DDBJ databases">
        <authorList>
            <person name="Park S."/>
        </authorList>
    </citation>
    <scope>NUCLEOTIDE SEQUENCE [LARGE SCALE GENOMIC DNA]</scope>
    <source>
        <strain evidence="2 3">DGU5</strain>
    </source>
</reference>
<gene>
    <name evidence="2" type="ORF">ABDJ38_10745</name>
</gene>
<dbReference type="EMBL" id="JBDLBR010000003">
    <property type="protein sequence ID" value="MEN7537653.1"/>
    <property type="molecule type" value="Genomic_DNA"/>
</dbReference>
<keyword evidence="2" id="KW-0132">Cell division</keyword>
<comment type="caution">
    <text evidence="2">The sequence shown here is derived from an EMBL/GenBank/DDBJ whole genome shotgun (WGS) entry which is preliminary data.</text>
</comment>
<feature type="transmembrane region" description="Helical" evidence="1">
    <location>
        <begin position="178"/>
        <end position="199"/>
    </location>
</feature>
<evidence type="ECO:0000313" key="3">
    <source>
        <dbReference type="Proteomes" id="UP001484535"/>
    </source>
</evidence>
<dbReference type="PANTHER" id="PTHR47755:SF1">
    <property type="entry name" value="CELL DIVISION PROTEIN FTSX"/>
    <property type="match status" value="1"/>
</dbReference>
<sequence>MLARLFHGAARLVPGEAARLLPQARIGGPMPWVIAIMVALTVISAAAALALDNVAENARAEIAGGITVQVVEGAPGERTRQTQAALAYLASNPRVTEVREVPQEELSQLLEPWLGAATLDDEALATPSLIDAQLDSEVTVEVLRGLRTELEQIAPAAQVDAQANWLGPVFDAMRSLKLLALGLVALLAVTATAAVWLAARTALGSNSDTIEVIHHLGGTDGQIAAIFQRSVGIDAAIGGIAGLLLGLAAVLLLGAQFAALGSGLVAGGGLSLGDWGLLLTVPLMALVLAMITARTTVLAALRRKL</sequence>
<evidence type="ECO:0000256" key="1">
    <source>
        <dbReference type="SAM" id="Phobius"/>
    </source>
</evidence>